<dbReference type="Pfam" id="PF16201">
    <property type="entry name" value="NopRA1"/>
    <property type="match status" value="1"/>
</dbReference>
<feature type="region of interest" description="Disordered" evidence="1">
    <location>
        <begin position="1"/>
        <end position="23"/>
    </location>
</feature>
<organism evidence="3 4">
    <name type="scientific">Chrysophaeum taylorii</name>
    <dbReference type="NCBI Taxonomy" id="2483200"/>
    <lineage>
        <taxon>Eukaryota</taxon>
        <taxon>Sar</taxon>
        <taxon>Stramenopiles</taxon>
        <taxon>Ochrophyta</taxon>
        <taxon>Pelagophyceae</taxon>
        <taxon>Pelagomonadales</taxon>
        <taxon>Pelagomonadaceae</taxon>
        <taxon>Chrysophaeum</taxon>
    </lineage>
</organism>
<evidence type="ECO:0000256" key="1">
    <source>
        <dbReference type="SAM" id="MobiDB-lite"/>
    </source>
</evidence>
<evidence type="ECO:0000313" key="3">
    <source>
        <dbReference type="EMBL" id="KAJ8611183.1"/>
    </source>
</evidence>
<accession>A0AAD7UN77</accession>
<sequence>MAEEDRNASGVVTTGRMRGSDAGELGGEALSSSLFALQQVLQRENGEAISAALNSLATRVLRRDAAAIRVVDAWIASSPRLTELFRAASLFPEEPTAVLRAFRCAFARIRNDEHARDAWHRVAREWGAMVARCLRGREAGVALEALESAVRRVSEAARVVASWLAGDADRASAWSELAAPPPRTKRSDRQANAQRCVSLATALLRSKDRVAKLAVLDEGRGAIHLLLTREVLLTRDADDDERASRFVDAIAREGFADGAQRRACLRACASEAGLAAVRALAARPQTRREALALVRRVVMDDRWLEVARAGAPRPEHLETLCALDPGGDKEELELAVAAVRAAPALLPHWLSTAARSTLSPTRPWDRGGATSERSTAGCAALRAMLRAPAGRALEAKSRDLIEHYDVVGACMPPEDVLSKKELSRGALHANDAARERALELVLEILERYGREVRELFPENDRYGDWEESEDMTQRLVDILERSLTPEGASREDDRLVSRLLATTKDETQRRLKFVRSEARKLLRSRLPEVQTLLAVVTRQGAGVSLAIAALRRYCSALPRAVAESNWDVLRALAGSAENPGLRDQLAGLARAHPTDQTQRLRRPRVEDKTALRVRGAIFFEMARESAPVRSLVDATLEPLTNSPRERRIWLRQQQIPPAAFFRLLDRADQLKLLPARAFDPIVSSSFARAMRASFFLEEDDEDEETPRAGLVSPLACAGLLLLEDPEVAGFATRAIFEIAHSAGAGDPRFVLGLCAAVEALAPPAAKLSAFARALGADLRGGGEPLEEEEEEEEDPMLFDVVPLPEGKEACVEACLAAGVGIARSPPGGAARSVARDAQRRLLEYLVSREPGLAAELDSSLVYDDDDPATILVVLAAAPRAPRALAVAERLVLENRRVELAPYVSLEAARRALDAYVSRDDASAVAAIVSAKPLSTPRLADAWLRWPDAPAAVDAAVVPTSRLDALRLIEDAPRIVDACWTLSSSSSSSESRRRAARRLAAAMVAVSSRAAARLRRLIVASSPREALLRCYDAVRLLDALPDTYAAAEVGLAVSGELEEEAGGVIKRRICARRRSPGRGVVEAAAHLASDDVDGALRRIRRQRPEKTFAAVARYALEWIANSAAELLPAAAAGAVRRLAATCPRAVVDIAGYAPLEPGVAASLAEAFRTGDEAGGRALLRFRERPLRGVPLDPIVEAAARFPETGVRLLDALAAATPAARDAVLSTYGMSLSSTDRVGLRVLQRCGLPADRAGAILFSLLEPRRVAASVSRFPLRRGVLVQELASDDEEPPVELPEEEDEEEEEDEASRSSEEEEDETGGDDFEAEDSEDEECSREGAWRAAVYDPRFALPAIRAALDDDDETGASAENEARRVFESGAVAYAAAALASKRRSTRALAAAVASRFATKLASATTERGFVARPLVRALLDATFAALREASNPLRGPKRLPCLWASVIARCVEALASPRRAGFGVAASHALRRAVAKPWTDAPLMRDAYDNDSGCLNFGDDSKRDAVKARFWAHACLVDGTRDEHDARALKRSKVFLRAMFRADEMTGAGFRAIVDPEGRRKLVMVAEDAEAPPGAEKLLERGEPSDLLALRKIRMLARAEGDAALRLLASVGRSRYGRRLLVASHTVPWLCDRIATAYEARDVEFLGAVLHSATDDLDYFTERTSPFLFAFVDLAADSVVNIFYSYLDRLRNEKKKKTDPKEQAEKNSEDDEDDDDEFLREPLVCAGDFGEESRADLNLVDAAARFFFRRYLVVRRVKLAKIKRLGRHSEKTVLIEEAWRISKAAVLDAYEDVDLRTAAVSVLRAAASSSSSRGGGGRRLVYSLAPPLVLFLSQQLFFLQKDNDPIGNRLYAPLLEFYVALLVARLVSAVAPPEPCLVSKKRQLIATLNFASRAAKLNQGRPGVDALVLARFALGPAFGLEEDDDHEPFLAPPRCPLHRVDDLARRADLLATEDRATPTSSLFLDLILADAIRDDDDDKLCTDSTDDDDDDDIILAAPPPPEATYRRALDRLEARAARLAAPPSFRPDLRDAIAQLFLDDVRPTLTEEDIRVDIKFCDVCSGKVPLEDYLPKKQKWWKVDTTPGS</sequence>
<name>A0AAD7UN77_9STRA</name>
<keyword evidence="4" id="KW-1185">Reference proteome</keyword>
<evidence type="ECO:0000313" key="4">
    <source>
        <dbReference type="Proteomes" id="UP001230188"/>
    </source>
</evidence>
<dbReference type="GO" id="GO:0005730">
    <property type="term" value="C:nucleolus"/>
    <property type="evidence" value="ECO:0007669"/>
    <property type="project" value="TreeGrafter"/>
</dbReference>
<gene>
    <name evidence="3" type="ORF">CTAYLR_003567</name>
</gene>
<comment type="caution">
    <text evidence="3">The sequence shown here is derived from an EMBL/GenBank/DDBJ whole genome shotgun (WGS) entry which is preliminary data.</text>
</comment>
<feature type="compositionally biased region" description="Acidic residues" evidence="1">
    <location>
        <begin position="1283"/>
        <end position="1332"/>
    </location>
</feature>
<dbReference type="EMBL" id="JAQMWT010000081">
    <property type="protein sequence ID" value="KAJ8611183.1"/>
    <property type="molecule type" value="Genomic_DNA"/>
</dbReference>
<protein>
    <recommendedName>
        <fullName evidence="2">URB1 C-terminal domain-containing protein</fullName>
    </recommendedName>
</protein>
<dbReference type="InterPro" id="IPR032436">
    <property type="entry name" value="URB1_C"/>
</dbReference>
<feature type="domain" description="URB1 C-terminal" evidence="2">
    <location>
        <begin position="1380"/>
        <end position="1545"/>
    </location>
</feature>
<dbReference type="PANTHER" id="PTHR13500:SF0">
    <property type="entry name" value="NUCLEOLAR PRE-RIBOSOMAL-ASSOCIATED PROTEIN 1"/>
    <property type="match status" value="1"/>
</dbReference>
<proteinExistence type="predicted"/>
<dbReference type="GO" id="GO:0000463">
    <property type="term" value="P:maturation of LSU-rRNA from tricistronic rRNA transcript (SSU-rRNA, 5.8S rRNA, LSU-rRNA)"/>
    <property type="evidence" value="ECO:0007669"/>
    <property type="project" value="TreeGrafter"/>
</dbReference>
<dbReference type="InterPro" id="IPR039844">
    <property type="entry name" value="URB1"/>
</dbReference>
<feature type="region of interest" description="Disordered" evidence="1">
    <location>
        <begin position="1281"/>
        <end position="1335"/>
    </location>
</feature>
<dbReference type="PANTHER" id="PTHR13500">
    <property type="entry name" value="NUCLEOLAR PRERIBOSOMAL-ASSOCIATED PROTEIN 1"/>
    <property type="match status" value="1"/>
</dbReference>
<dbReference type="Proteomes" id="UP001230188">
    <property type="component" value="Unassembled WGS sequence"/>
</dbReference>
<evidence type="ECO:0000259" key="2">
    <source>
        <dbReference type="Pfam" id="PF16201"/>
    </source>
</evidence>
<feature type="region of interest" description="Disordered" evidence="1">
    <location>
        <begin position="1703"/>
        <end position="1724"/>
    </location>
</feature>
<reference evidence="3" key="1">
    <citation type="submission" date="2023-01" db="EMBL/GenBank/DDBJ databases">
        <title>Metagenome sequencing of chrysophaentin producing Chrysophaeum taylorii.</title>
        <authorList>
            <person name="Davison J."/>
            <person name="Bewley C."/>
        </authorList>
    </citation>
    <scope>NUCLEOTIDE SEQUENCE</scope>
    <source>
        <strain evidence="3">NIES-1699</strain>
    </source>
</reference>
<dbReference type="GO" id="GO:0000466">
    <property type="term" value="P:maturation of 5.8S rRNA from tricistronic rRNA transcript (SSU-rRNA, 5.8S rRNA, LSU-rRNA)"/>
    <property type="evidence" value="ECO:0007669"/>
    <property type="project" value="TreeGrafter"/>
</dbReference>